<proteinExistence type="predicted"/>
<dbReference type="Proteomes" id="UP000253970">
    <property type="component" value="Unassembled WGS sequence"/>
</dbReference>
<evidence type="ECO:0000256" key="1">
    <source>
        <dbReference type="SAM" id="Phobius"/>
    </source>
</evidence>
<dbReference type="RefSeq" id="WP_114534536.1">
    <property type="nucleotide sequence ID" value="NZ_JADNER010000001.1"/>
</dbReference>
<accession>A0A369M7Q8</accession>
<feature type="transmembrane region" description="Helical" evidence="1">
    <location>
        <begin position="94"/>
        <end position="110"/>
    </location>
</feature>
<protein>
    <recommendedName>
        <fullName evidence="4">DUF2975 domain-containing protein</fullName>
    </recommendedName>
</protein>
<keyword evidence="1" id="KW-0472">Membrane</keyword>
<feature type="transmembrane region" description="Helical" evidence="1">
    <location>
        <begin position="54"/>
        <end position="74"/>
    </location>
</feature>
<dbReference type="AlphaFoldDB" id="A0A369M7Q8"/>
<reference evidence="2 3" key="1">
    <citation type="journal article" date="2018" name="Elife">
        <title>Discovery and characterization of a prevalent human gut bacterial enzyme sufficient for the inactivation of a family of plant toxins.</title>
        <authorList>
            <person name="Koppel N."/>
            <person name="Bisanz J.E."/>
            <person name="Pandelia M.E."/>
            <person name="Turnbaugh P.J."/>
            <person name="Balskus E.P."/>
        </authorList>
    </citation>
    <scope>NUCLEOTIDE SEQUENCE [LARGE SCALE GENOMIC DNA]</scope>
    <source>
        <strain evidence="2 3">W1 BHI 6</strain>
    </source>
</reference>
<comment type="caution">
    <text evidence="2">The sequence shown here is derived from an EMBL/GenBank/DDBJ whole genome shotgun (WGS) entry which is preliminary data.</text>
</comment>
<feature type="transmembrane region" description="Helical" evidence="1">
    <location>
        <begin position="130"/>
        <end position="151"/>
    </location>
</feature>
<gene>
    <name evidence="2" type="ORF">C1875_13310</name>
</gene>
<evidence type="ECO:0000313" key="3">
    <source>
        <dbReference type="Proteomes" id="UP000253970"/>
    </source>
</evidence>
<sequence length="160" mass="17554">MDKSRAKIKSTSMTAFVAILAIALLFGIQTSIHIFDWLTTGEALSNPDSVHHGMGLLGDGLLIALAVYVALVFLRINREETPFFANLPRKIKAVAVLLFATLAVPKWLYWAVVSIQTGTLSGALVDESVMFAFMLAAIVFCLGQIIEYGYLVQDENFEII</sequence>
<dbReference type="EMBL" id="PPTU01000029">
    <property type="protein sequence ID" value="RDB67462.1"/>
    <property type="molecule type" value="Genomic_DNA"/>
</dbReference>
<evidence type="ECO:0000313" key="2">
    <source>
        <dbReference type="EMBL" id="RDB67462.1"/>
    </source>
</evidence>
<keyword evidence="1" id="KW-0812">Transmembrane</keyword>
<organism evidence="2 3">
    <name type="scientific">Eggerthella lenta</name>
    <name type="common">Eubacterium lentum</name>
    <dbReference type="NCBI Taxonomy" id="84112"/>
    <lineage>
        <taxon>Bacteria</taxon>
        <taxon>Bacillati</taxon>
        <taxon>Actinomycetota</taxon>
        <taxon>Coriobacteriia</taxon>
        <taxon>Eggerthellales</taxon>
        <taxon>Eggerthellaceae</taxon>
        <taxon>Eggerthella</taxon>
    </lineage>
</organism>
<evidence type="ECO:0008006" key="4">
    <source>
        <dbReference type="Google" id="ProtNLM"/>
    </source>
</evidence>
<keyword evidence="1" id="KW-1133">Transmembrane helix</keyword>
<name>A0A369M7Q8_EGGLN</name>